<evidence type="ECO:0000256" key="1">
    <source>
        <dbReference type="SAM" id="Phobius"/>
    </source>
</evidence>
<dbReference type="PANTHER" id="PTHR43591">
    <property type="entry name" value="METHYLTRANSFERASE"/>
    <property type="match status" value="1"/>
</dbReference>
<keyword evidence="1" id="KW-0812">Transmembrane</keyword>
<protein>
    <submittedName>
        <fullName evidence="2">2-methoxy-6-polyprenyl-1,4-benzoquinol methylase domain-containing protein</fullName>
    </submittedName>
</protein>
<name>A0A2U1PV73_ARTAN</name>
<dbReference type="Proteomes" id="UP000245207">
    <property type="component" value="Unassembled WGS sequence"/>
</dbReference>
<evidence type="ECO:0000313" key="2">
    <source>
        <dbReference type="EMBL" id="PWA89660.1"/>
    </source>
</evidence>
<dbReference type="Gene3D" id="3.40.50.150">
    <property type="entry name" value="Vaccinia Virus protein VP39"/>
    <property type="match status" value="1"/>
</dbReference>
<organism evidence="2 3">
    <name type="scientific">Artemisia annua</name>
    <name type="common">Sweet wormwood</name>
    <dbReference type="NCBI Taxonomy" id="35608"/>
    <lineage>
        <taxon>Eukaryota</taxon>
        <taxon>Viridiplantae</taxon>
        <taxon>Streptophyta</taxon>
        <taxon>Embryophyta</taxon>
        <taxon>Tracheophyta</taxon>
        <taxon>Spermatophyta</taxon>
        <taxon>Magnoliopsida</taxon>
        <taxon>eudicotyledons</taxon>
        <taxon>Gunneridae</taxon>
        <taxon>Pentapetalae</taxon>
        <taxon>asterids</taxon>
        <taxon>campanulids</taxon>
        <taxon>Asterales</taxon>
        <taxon>Asteraceae</taxon>
        <taxon>Asteroideae</taxon>
        <taxon>Anthemideae</taxon>
        <taxon>Artemisiinae</taxon>
        <taxon>Artemisia</taxon>
    </lineage>
</organism>
<dbReference type="GO" id="GO:0008425">
    <property type="term" value="F:2-methoxy-6-polyprenyl-1,4-benzoquinol methyltransferase activity"/>
    <property type="evidence" value="ECO:0007669"/>
    <property type="project" value="TreeGrafter"/>
</dbReference>
<dbReference type="SUPFAM" id="SSF53335">
    <property type="entry name" value="S-adenosyl-L-methionine-dependent methyltransferases"/>
    <property type="match status" value="1"/>
</dbReference>
<dbReference type="OrthoDB" id="6329284at2759"/>
<keyword evidence="2" id="KW-0808">Transferase</keyword>
<dbReference type="PANTHER" id="PTHR43591:SF24">
    <property type="entry name" value="2-METHOXY-6-POLYPRENYL-1,4-BENZOQUINOL METHYLASE, MITOCHONDRIAL"/>
    <property type="match status" value="1"/>
</dbReference>
<dbReference type="Pfam" id="PF01209">
    <property type="entry name" value="Ubie_methyltran"/>
    <property type="match status" value="1"/>
</dbReference>
<feature type="transmembrane region" description="Helical" evidence="1">
    <location>
        <begin position="23"/>
        <end position="41"/>
    </location>
</feature>
<comment type="caution">
    <text evidence="2">The sequence shown here is derived from an EMBL/GenBank/DDBJ whole genome shotgun (WGS) entry which is preliminary data.</text>
</comment>
<keyword evidence="1" id="KW-1133">Transmembrane helix</keyword>
<dbReference type="InterPro" id="IPR029063">
    <property type="entry name" value="SAM-dependent_MTases_sf"/>
</dbReference>
<gene>
    <name evidence="2" type="ORF">CTI12_AA099810</name>
</gene>
<dbReference type="GO" id="GO:0005739">
    <property type="term" value="C:mitochondrion"/>
    <property type="evidence" value="ECO:0007669"/>
    <property type="project" value="TreeGrafter"/>
</dbReference>
<evidence type="ECO:0000313" key="3">
    <source>
        <dbReference type="Proteomes" id="UP000245207"/>
    </source>
</evidence>
<sequence length="173" mass="20001">MDDKVVERKLKITFQDDLQAETQIYVCDMLAFFPLLFLRLVGKLILFPRMKHLDVAGGTEFDVAGIFTYDVAFRILETINNVNRRAIQDTFEDNLQAENHIMFVILIQICWMLVEKKLIFEDGSVDGYTIAFGIRNVTHIEKALAEAYRVLENGERFLCLELSHVDTAAFNQF</sequence>
<dbReference type="GO" id="GO:0032259">
    <property type="term" value="P:methylation"/>
    <property type="evidence" value="ECO:0007669"/>
    <property type="project" value="UniProtKB-KW"/>
</dbReference>
<dbReference type="STRING" id="35608.A0A2U1PV73"/>
<reference evidence="2 3" key="1">
    <citation type="journal article" date="2018" name="Mol. Plant">
        <title>The genome of Artemisia annua provides insight into the evolution of Asteraceae family and artemisinin biosynthesis.</title>
        <authorList>
            <person name="Shen Q."/>
            <person name="Zhang L."/>
            <person name="Liao Z."/>
            <person name="Wang S."/>
            <person name="Yan T."/>
            <person name="Shi P."/>
            <person name="Liu M."/>
            <person name="Fu X."/>
            <person name="Pan Q."/>
            <person name="Wang Y."/>
            <person name="Lv Z."/>
            <person name="Lu X."/>
            <person name="Zhang F."/>
            <person name="Jiang W."/>
            <person name="Ma Y."/>
            <person name="Chen M."/>
            <person name="Hao X."/>
            <person name="Li L."/>
            <person name="Tang Y."/>
            <person name="Lv G."/>
            <person name="Zhou Y."/>
            <person name="Sun X."/>
            <person name="Brodelius P.E."/>
            <person name="Rose J.K.C."/>
            <person name="Tang K."/>
        </authorList>
    </citation>
    <scope>NUCLEOTIDE SEQUENCE [LARGE SCALE GENOMIC DNA]</scope>
    <source>
        <strain evidence="3">cv. Huhao1</strain>
        <tissue evidence="2">Leaf</tissue>
    </source>
</reference>
<dbReference type="EMBL" id="PKPP01000700">
    <property type="protein sequence ID" value="PWA89660.1"/>
    <property type="molecule type" value="Genomic_DNA"/>
</dbReference>
<keyword evidence="3" id="KW-1185">Reference proteome</keyword>
<dbReference type="AlphaFoldDB" id="A0A2U1PV73"/>
<accession>A0A2U1PV73</accession>
<keyword evidence="2" id="KW-0489">Methyltransferase</keyword>
<proteinExistence type="predicted"/>
<keyword evidence="1" id="KW-0472">Membrane</keyword>